<dbReference type="PANTHER" id="PTHR13132:SF29">
    <property type="entry name" value="ALPHA-(1,6)-FUCOSYLTRANSFERASE"/>
    <property type="match status" value="1"/>
</dbReference>
<dbReference type="OrthoDB" id="428346at2759"/>
<dbReference type="GO" id="GO:0046921">
    <property type="term" value="F:alpha-(1-&gt;6)-fucosyltransferase activity"/>
    <property type="evidence" value="ECO:0007669"/>
    <property type="project" value="TreeGrafter"/>
</dbReference>
<feature type="region of interest" description="Disordered" evidence="1">
    <location>
        <begin position="239"/>
        <end position="342"/>
    </location>
</feature>
<dbReference type="GO" id="GO:0006487">
    <property type="term" value="P:protein N-linked glycosylation"/>
    <property type="evidence" value="ECO:0007669"/>
    <property type="project" value="TreeGrafter"/>
</dbReference>
<dbReference type="Proteomes" id="UP000311382">
    <property type="component" value="Unassembled WGS sequence"/>
</dbReference>
<name>A0A5C5G490_9BASI</name>
<comment type="caution">
    <text evidence="2">The sequence shown here is derived from an EMBL/GenBank/DDBJ whole genome shotgun (WGS) entry which is preliminary data.</text>
</comment>
<protein>
    <recommendedName>
        <fullName evidence="4">Proteophosphoglycan ppg4</fullName>
    </recommendedName>
</protein>
<evidence type="ECO:0000313" key="3">
    <source>
        <dbReference type="Proteomes" id="UP000311382"/>
    </source>
</evidence>
<sequence length="968" mass="106275">MSPHAMNASPWVKGDPPGAAPPPTTTSTTSRRVGLGLGSADLSNSMAATPPRRQIGPFPTPPSFSDRENRHPRSPPRIRVSASPPSSYSTSSTYPADDSPTDFSPSHLRVDPFPPSFPSSSPRRSSSSSSRASSRLSFLRVLLPKRLRPRFVPDTPPLVAPRSPSLMRPHPSTRHGPSAARRVCTPRRALLALMLLALVVALHATGVEHAKEQVQRWRGGQGHHASAPARRPVAAFVQGAGGGEAGADGDSEQHAAAAVKAQDRPREVVRAPEMEKWPKPHRAAKVDEVPQARPAPPRPKAEEAAAKEEDAPLPFVADDAAAGKSGGDAADRPEEDEQAGLEAVVEQAEKEAARAEFELNEKLEMEKVAVKPKAKRPVKVAHKVDKVVEAIVAVPAEAEAKAQAAVDKAVTAAKKKAAAQKKKDASRYKRLLPTGVPPRRHLYGANFVLSAEDLEAQTEVEDPELTNAMVKVPTAKQLKKLFEQGKKRYAEDEDDWRAFEWKAPPADASLQRLVDKLSPEERTLRDWIQHLHKLPPGQGVGLGARPTAGLAPLDDVPTFDRGSRDKWAALVVESQEGHAGKCQGSNWLDKYEKMHAEMLAGKRDPKFISYHCEQGINCGGLGDRLLGMTSAFFFGLMTQRAFLAEWQSPVPLDVIFDSPHIDWSHSSYTADQHPVLGQKRLASAAADLDIIHFDRLSVDATFGTVSWNPKIGRKPTPGFERRDMAYQSPWIKFYTNRGMIYRSFKYKHLQKSIERLGLQPTTAFACISEYLFKPKPPALDLITQYTSVLALPTVFSVGIHVRTGDQSMRDPEYDKVNTVKRHVSFFRCARELGETYARKDQRVVFYLVTDSAHLKQDAQRVLGNKLVTTNMVPQHVHQKSGHVDGVMNAVVEDWILAKADMLVATQDSGFGKLASFMMAKPNATVTIFPKFNPDVMGLMSKKSHTKVDCTSPTVFTSFEAMSSEWSLA</sequence>
<evidence type="ECO:0008006" key="4">
    <source>
        <dbReference type="Google" id="ProtNLM"/>
    </source>
</evidence>
<proteinExistence type="predicted"/>
<feature type="compositionally biased region" description="Basic and acidic residues" evidence="1">
    <location>
        <begin position="261"/>
        <end position="290"/>
    </location>
</feature>
<evidence type="ECO:0000313" key="2">
    <source>
        <dbReference type="EMBL" id="TNY23144.1"/>
    </source>
</evidence>
<dbReference type="EMBL" id="SOZI01000015">
    <property type="protein sequence ID" value="TNY23144.1"/>
    <property type="molecule type" value="Genomic_DNA"/>
</dbReference>
<feature type="compositionally biased region" description="Basic and acidic residues" evidence="1">
    <location>
        <begin position="299"/>
        <end position="310"/>
    </location>
</feature>
<reference evidence="2 3" key="1">
    <citation type="submission" date="2019-03" db="EMBL/GenBank/DDBJ databases">
        <title>Rhodosporidium diobovatum UCD-FST 08-225 genome sequencing, assembly, and annotation.</title>
        <authorList>
            <person name="Fakankun I.U."/>
            <person name="Fristensky B."/>
            <person name="Levin D.B."/>
        </authorList>
    </citation>
    <scope>NUCLEOTIDE SEQUENCE [LARGE SCALE GENOMIC DNA]</scope>
    <source>
        <strain evidence="2 3">UCD-FST 08-225</strain>
    </source>
</reference>
<gene>
    <name evidence="2" type="ORF">DMC30DRAFT_390461</name>
</gene>
<dbReference type="STRING" id="5288.A0A5C5G490"/>
<feature type="compositionally biased region" description="Low complexity" evidence="1">
    <location>
        <begin position="118"/>
        <end position="131"/>
    </location>
</feature>
<dbReference type="PANTHER" id="PTHR13132">
    <property type="entry name" value="ALPHA- 1,6 -FUCOSYLTRANSFERASE"/>
    <property type="match status" value="1"/>
</dbReference>
<feature type="region of interest" description="Disordered" evidence="1">
    <location>
        <begin position="150"/>
        <end position="181"/>
    </location>
</feature>
<organism evidence="2 3">
    <name type="scientific">Rhodotorula diobovata</name>
    <dbReference type="NCBI Taxonomy" id="5288"/>
    <lineage>
        <taxon>Eukaryota</taxon>
        <taxon>Fungi</taxon>
        <taxon>Dikarya</taxon>
        <taxon>Basidiomycota</taxon>
        <taxon>Pucciniomycotina</taxon>
        <taxon>Microbotryomycetes</taxon>
        <taxon>Sporidiobolales</taxon>
        <taxon>Sporidiobolaceae</taxon>
        <taxon>Rhodotorula</taxon>
    </lineage>
</organism>
<feature type="compositionally biased region" description="Low complexity" evidence="1">
    <location>
        <begin position="81"/>
        <end position="102"/>
    </location>
</feature>
<keyword evidence="3" id="KW-1185">Reference proteome</keyword>
<dbReference type="AlphaFoldDB" id="A0A5C5G490"/>
<evidence type="ECO:0000256" key="1">
    <source>
        <dbReference type="SAM" id="MobiDB-lite"/>
    </source>
</evidence>
<feature type="region of interest" description="Disordered" evidence="1">
    <location>
        <begin position="1"/>
        <end position="131"/>
    </location>
</feature>
<feature type="compositionally biased region" description="Low complexity" evidence="1">
    <location>
        <begin position="312"/>
        <end position="323"/>
    </location>
</feature>
<dbReference type="Gene3D" id="3.40.50.11350">
    <property type="match status" value="1"/>
</dbReference>
<accession>A0A5C5G490</accession>